<feature type="compositionally biased region" description="Polar residues" evidence="1">
    <location>
        <begin position="9"/>
        <end position="25"/>
    </location>
</feature>
<protein>
    <submittedName>
        <fullName evidence="2">Uncharacterized protein</fullName>
    </submittedName>
</protein>
<feature type="compositionally biased region" description="Basic and acidic residues" evidence="1">
    <location>
        <begin position="393"/>
        <end position="410"/>
    </location>
</feature>
<dbReference type="AlphaFoldDB" id="A0A0L0T2V8"/>
<dbReference type="VEuPathDB" id="FungiDB:AMAG_13585"/>
<gene>
    <name evidence="2" type="ORF">AMAG_13585</name>
</gene>
<name>A0A0L0T2V8_ALLM3</name>
<dbReference type="Proteomes" id="UP000054350">
    <property type="component" value="Unassembled WGS sequence"/>
</dbReference>
<reference evidence="3" key="2">
    <citation type="submission" date="2009-11" db="EMBL/GenBank/DDBJ databases">
        <title>The Genome Sequence of Allomyces macrogynus strain ATCC 38327.</title>
        <authorList>
            <consortium name="The Broad Institute Genome Sequencing Platform"/>
            <person name="Russ C."/>
            <person name="Cuomo C."/>
            <person name="Shea T."/>
            <person name="Young S.K."/>
            <person name="Zeng Q."/>
            <person name="Koehrsen M."/>
            <person name="Haas B."/>
            <person name="Borodovsky M."/>
            <person name="Guigo R."/>
            <person name="Alvarado L."/>
            <person name="Berlin A."/>
            <person name="Borenstein D."/>
            <person name="Chen Z."/>
            <person name="Engels R."/>
            <person name="Freedman E."/>
            <person name="Gellesch M."/>
            <person name="Goldberg J."/>
            <person name="Griggs A."/>
            <person name="Gujja S."/>
            <person name="Heiman D."/>
            <person name="Hepburn T."/>
            <person name="Howarth C."/>
            <person name="Jen D."/>
            <person name="Larson L."/>
            <person name="Lewis B."/>
            <person name="Mehta T."/>
            <person name="Park D."/>
            <person name="Pearson M."/>
            <person name="Roberts A."/>
            <person name="Saif S."/>
            <person name="Shenoy N."/>
            <person name="Sisk P."/>
            <person name="Stolte C."/>
            <person name="Sykes S."/>
            <person name="Walk T."/>
            <person name="White J."/>
            <person name="Yandava C."/>
            <person name="Burger G."/>
            <person name="Gray M.W."/>
            <person name="Holland P.W.H."/>
            <person name="King N."/>
            <person name="Lang F.B.F."/>
            <person name="Roger A.J."/>
            <person name="Ruiz-Trillo I."/>
            <person name="Lander E."/>
            <person name="Nusbaum C."/>
        </authorList>
    </citation>
    <scope>NUCLEOTIDE SEQUENCE [LARGE SCALE GENOMIC DNA]</scope>
    <source>
        <strain evidence="3">ATCC 38327</strain>
    </source>
</reference>
<accession>A0A0L0T2V8</accession>
<proteinExistence type="predicted"/>
<sequence length="410" mass="43987">MGLDRRAQSRTGANPSAIARQSSEASFDVDEDCGEDYDKEGDQFDDNLYDDPQARVLHQFIANHAWVPAAPRSDATAEQTHKYRTVHPVDLGSPYDSKEPFSARTSESCLSVASSTAGSRPPRRGRLFSVSRPAIGTPISFSSSFSFPVVEADPEDGLAVPAPAPTATAENEGRRRRRKSMTLAERASTRSQPTRSSSEDGTATASLQRRKSCPGIAKPITTTLATARTLVPDTADPSTGANKSPHADPVTPSPVRRTALGVPLLPFSTPADLPDAPARVVQRIVVSPADADGVRTSWLPPAVATSVAKMMASSRTFRAFTPLVTQPAGGRAPTTHAHVYTSVITHEPNTGEYRTVYVHAARSNAVERVGNGMEGRAEWGKRLDSLVGKVKWPTREGARPRERKSSEQGA</sequence>
<evidence type="ECO:0000256" key="1">
    <source>
        <dbReference type="SAM" id="MobiDB-lite"/>
    </source>
</evidence>
<feature type="region of interest" description="Disordered" evidence="1">
    <location>
        <begin position="155"/>
        <end position="255"/>
    </location>
</feature>
<feature type="compositionally biased region" description="Low complexity" evidence="1">
    <location>
        <begin position="159"/>
        <end position="169"/>
    </location>
</feature>
<dbReference type="OrthoDB" id="10395336at2759"/>
<evidence type="ECO:0000313" key="3">
    <source>
        <dbReference type="Proteomes" id="UP000054350"/>
    </source>
</evidence>
<feature type="region of interest" description="Disordered" evidence="1">
    <location>
        <begin position="390"/>
        <end position="410"/>
    </location>
</feature>
<feature type="region of interest" description="Disordered" evidence="1">
    <location>
        <begin position="1"/>
        <end position="49"/>
    </location>
</feature>
<reference evidence="2 3" key="1">
    <citation type="submission" date="2009-11" db="EMBL/GenBank/DDBJ databases">
        <title>Annotation of Allomyces macrogynus ATCC 38327.</title>
        <authorList>
            <consortium name="The Broad Institute Genome Sequencing Platform"/>
            <person name="Russ C."/>
            <person name="Cuomo C."/>
            <person name="Burger G."/>
            <person name="Gray M.W."/>
            <person name="Holland P.W.H."/>
            <person name="King N."/>
            <person name="Lang F.B.F."/>
            <person name="Roger A.J."/>
            <person name="Ruiz-Trillo I."/>
            <person name="Young S.K."/>
            <person name="Zeng Q."/>
            <person name="Gargeya S."/>
            <person name="Fitzgerald M."/>
            <person name="Haas B."/>
            <person name="Abouelleil A."/>
            <person name="Alvarado L."/>
            <person name="Arachchi H.M."/>
            <person name="Berlin A."/>
            <person name="Chapman S.B."/>
            <person name="Gearin G."/>
            <person name="Goldberg J."/>
            <person name="Griggs A."/>
            <person name="Gujja S."/>
            <person name="Hansen M."/>
            <person name="Heiman D."/>
            <person name="Howarth C."/>
            <person name="Larimer J."/>
            <person name="Lui A."/>
            <person name="MacDonald P.J.P."/>
            <person name="McCowen C."/>
            <person name="Montmayeur A."/>
            <person name="Murphy C."/>
            <person name="Neiman D."/>
            <person name="Pearson M."/>
            <person name="Priest M."/>
            <person name="Roberts A."/>
            <person name="Saif S."/>
            <person name="Shea T."/>
            <person name="Sisk P."/>
            <person name="Stolte C."/>
            <person name="Sykes S."/>
            <person name="Wortman J."/>
            <person name="Nusbaum C."/>
            <person name="Birren B."/>
        </authorList>
    </citation>
    <scope>NUCLEOTIDE SEQUENCE [LARGE SCALE GENOMIC DNA]</scope>
    <source>
        <strain evidence="2 3">ATCC 38327</strain>
    </source>
</reference>
<evidence type="ECO:0000313" key="2">
    <source>
        <dbReference type="EMBL" id="KNE69193.1"/>
    </source>
</evidence>
<keyword evidence="3" id="KW-1185">Reference proteome</keyword>
<feature type="compositionally biased region" description="Polar residues" evidence="1">
    <location>
        <begin position="189"/>
        <end position="207"/>
    </location>
</feature>
<feature type="compositionally biased region" description="Acidic residues" evidence="1">
    <location>
        <begin position="27"/>
        <end position="49"/>
    </location>
</feature>
<organism evidence="2 3">
    <name type="scientific">Allomyces macrogynus (strain ATCC 38327)</name>
    <name type="common">Allomyces javanicus var. macrogynus</name>
    <dbReference type="NCBI Taxonomy" id="578462"/>
    <lineage>
        <taxon>Eukaryota</taxon>
        <taxon>Fungi</taxon>
        <taxon>Fungi incertae sedis</taxon>
        <taxon>Blastocladiomycota</taxon>
        <taxon>Blastocladiomycetes</taxon>
        <taxon>Blastocladiales</taxon>
        <taxon>Blastocladiaceae</taxon>
        <taxon>Allomyces</taxon>
    </lineage>
</organism>
<dbReference type="EMBL" id="GG745360">
    <property type="protein sequence ID" value="KNE69193.1"/>
    <property type="molecule type" value="Genomic_DNA"/>
</dbReference>